<protein>
    <recommendedName>
        <fullName evidence="4">Porin</fullName>
    </recommendedName>
</protein>
<feature type="signal peptide" evidence="1">
    <location>
        <begin position="1"/>
        <end position="35"/>
    </location>
</feature>
<dbReference type="EMBL" id="JAXCLW010000002">
    <property type="protein sequence ID" value="MDY0882556.1"/>
    <property type="molecule type" value="Genomic_DNA"/>
</dbReference>
<organism evidence="2 3">
    <name type="scientific">Dongia soli</name>
    <dbReference type="NCBI Taxonomy" id="600628"/>
    <lineage>
        <taxon>Bacteria</taxon>
        <taxon>Pseudomonadati</taxon>
        <taxon>Pseudomonadota</taxon>
        <taxon>Alphaproteobacteria</taxon>
        <taxon>Rhodospirillales</taxon>
        <taxon>Dongiaceae</taxon>
        <taxon>Dongia</taxon>
    </lineage>
</organism>
<keyword evidence="1" id="KW-0732">Signal</keyword>
<evidence type="ECO:0008006" key="4">
    <source>
        <dbReference type="Google" id="ProtNLM"/>
    </source>
</evidence>
<dbReference type="SUPFAM" id="SSF56935">
    <property type="entry name" value="Porins"/>
    <property type="match status" value="1"/>
</dbReference>
<comment type="caution">
    <text evidence="2">The sequence shown here is derived from an EMBL/GenBank/DDBJ whole genome shotgun (WGS) entry which is preliminary data.</text>
</comment>
<reference evidence="2 3" key="1">
    <citation type="journal article" date="2016" name="Antonie Van Leeuwenhoek">
        <title>Dongia soli sp. nov., isolated from soil from Dokdo, Korea.</title>
        <authorList>
            <person name="Kim D.U."/>
            <person name="Lee H."/>
            <person name="Kim H."/>
            <person name="Kim S.G."/>
            <person name="Ka J.O."/>
        </authorList>
    </citation>
    <scope>NUCLEOTIDE SEQUENCE [LARGE SCALE GENOMIC DNA]</scope>
    <source>
        <strain evidence="2 3">D78</strain>
    </source>
</reference>
<gene>
    <name evidence="2" type="ORF">SMD27_06855</name>
</gene>
<keyword evidence="3" id="KW-1185">Reference proteome</keyword>
<accession>A0ABU5E8C1</accession>
<proteinExistence type="predicted"/>
<dbReference type="Proteomes" id="UP001279642">
    <property type="component" value="Unassembled WGS sequence"/>
</dbReference>
<name>A0ABU5E8C1_9PROT</name>
<evidence type="ECO:0000313" key="3">
    <source>
        <dbReference type="Proteomes" id="UP001279642"/>
    </source>
</evidence>
<evidence type="ECO:0000313" key="2">
    <source>
        <dbReference type="EMBL" id="MDY0882556.1"/>
    </source>
</evidence>
<feature type="chain" id="PRO_5045136357" description="Porin" evidence="1">
    <location>
        <begin position="36"/>
        <end position="332"/>
    </location>
</feature>
<sequence length="332" mass="34716">MMLMNRLGDKPRFDVRVIGVAAFIIVSAASSAALADATPDNADPIKLFVDVMGDKLDTTLQQHEATPSDPNKQIDLGGVPLVLGAKDADTASRGISAGANGRYSVPLSGNFSLINRGSFSKTSYLETSLIGSMAMSGGSELHYHSGDLTIGLRPDLGFAFNGMTLDQLNYSINSNVSTNLPGGLVATITTAYGRQTIDGSDSLTTSGNTTLSYVFPGSVKVDINYVFQHSTAADNGGDLQGPTLSATVPFGSDIDFAARYCFTQVAGNGLADLQMNQDGTQTVGLAADWNIGAQIDADIKLKASYDYIRDGATTAGQTQIQHAGTVGMAMKF</sequence>
<dbReference type="RefSeq" id="WP_320507629.1">
    <property type="nucleotide sequence ID" value="NZ_JAXCLW010000002.1"/>
</dbReference>
<evidence type="ECO:0000256" key="1">
    <source>
        <dbReference type="SAM" id="SignalP"/>
    </source>
</evidence>